<dbReference type="AlphaFoldDB" id="A0A6N8SBQ7"/>
<comment type="caution">
    <text evidence="6">The sequence shown here is derived from an EMBL/GenBank/DDBJ whole genome shotgun (WGS) entry which is preliminary data.</text>
</comment>
<evidence type="ECO:0000256" key="1">
    <source>
        <dbReference type="ARBA" id="ARBA00001709"/>
    </source>
</evidence>
<evidence type="ECO:0000313" key="7">
    <source>
        <dbReference type="Proteomes" id="UP000435802"/>
    </source>
</evidence>
<sequence>MPSTSDAAKPLDAAPQPQTLIGHTGTLGRIRLNRPKALNSLTLSMVRDIEKALDVFEADPEVAAVLISGEGERGLCAGGDIRMIYDGGKAGSQEPVDFWREEYRMNARLRWLEKPYIAFMDGIVMGGGVGVSVFGSHRVVTERTRFAMPETGIGFFPDVGASWFLTRQQNELGTFAALTGEQLTAGDVIAFGLADSYVPSDSLPALAEKLSSLPAPASRADVSATIAAFANPPPPAEMAAQQPLIDRLFAFDTVEEILDALAQDGSSFAERTLGVLRTKSPLSLKVTLRLLRLGRRENTLEACLEREFAATAAVLRSHDFYEGVRAAVVDKDRNPQWRPVHVGDVTDQDVAAFFKPSAKPLFAGDAGKGERR</sequence>
<evidence type="ECO:0000256" key="2">
    <source>
        <dbReference type="ARBA" id="ARBA00011915"/>
    </source>
</evidence>
<dbReference type="EC" id="3.1.2.4" evidence="2"/>
<dbReference type="Proteomes" id="UP000435802">
    <property type="component" value="Unassembled WGS sequence"/>
</dbReference>
<organism evidence="6 7">
    <name type="scientific">Shinella kummerowiae</name>
    <dbReference type="NCBI Taxonomy" id="417745"/>
    <lineage>
        <taxon>Bacteria</taxon>
        <taxon>Pseudomonadati</taxon>
        <taxon>Pseudomonadota</taxon>
        <taxon>Alphaproteobacteria</taxon>
        <taxon>Hyphomicrobiales</taxon>
        <taxon>Rhizobiaceae</taxon>
        <taxon>Shinella</taxon>
    </lineage>
</organism>
<dbReference type="GO" id="GO:0003860">
    <property type="term" value="F:3-hydroxyisobutyryl-CoA hydrolase activity"/>
    <property type="evidence" value="ECO:0007669"/>
    <property type="project" value="UniProtKB-EC"/>
</dbReference>
<keyword evidence="6" id="KW-0413">Isomerase</keyword>
<feature type="region of interest" description="Disordered" evidence="4">
    <location>
        <begin position="1"/>
        <end position="20"/>
    </location>
</feature>
<dbReference type="InterPro" id="IPR029045">
    <property type="entry name" value="ClpP/crotonase-like_dom_sf"/>
</dbReference>
<dbReference type="CDD" id="cd06558">
    <property type="entry name" value="crotonase-like"/>
    <property type="match status" value="1"/>
</dbReference>
<evidence type="ECO:0000313" key="6">
    <source>
        <dbReference type="EMBL" id="MXN46349.1"/>
    </source>
</evidence>
<accession>A0A6N8SBQ7</accession>
<gene>
    <name evidence="6" type="ORF">GR138_14225</name>
</gene>
<dbReference type="EMBL" id="WUMK01000005">
    <property type="protein sequence ID" value="MXN46349.1"/>
    <property type="molecule type" value="Genomic_DNA"/>
</dbReference>
<keyword evidence="7" id="KW-1185">Reference proteome</keyword>
<dbReference type="Gene3D" id="3.90.226.10">
    <property type="entry name" value="2-enoyl-CoA Hydratase, Chain A, domain 1"/>
    <property type="match status" value="1"/>
</dbReference>
<dbReference type="GO" id="GO:0006574">
    <property type="term" value="P:L-valine catabolic process"/>
    <property type="evidence" value="ECO:0007669"/>
    <property type="project" value="TreeGrafter"/>
</dbReference>
<name>A0A6N8SBQ7_9HYPH</name>
<feature type="domain" description="Enoyl-CoA hydratase/isomerase" evidence="5">
    <location>
        <begin position="28"/>
        <end position="354"/>
    </location>
</feature>
<dbReference type="GO" id="GO:0005829">
    <property type="term" value="C:cytosol"/>
    <property type="evidence" value="ECO:0007669"/>
    <property type="project" value="TreeGrafter"/>
</dbReference>
<dbReference type="PANTHER" id="PTHR43176">
    <property type="entry name" value="3-HYDROXYISOBUTYRYL-COA HYDROLASE-RELATED"/>
    <property type="match status" value="1"/>
</dbReference>
<evidence type="ECO:0000256" key="4">
    <source>
        <dbReference type="SAM" id="MobiDB-lite"/>
    </source>
</evidence>
<evidence type="ECO:0000259" key="5">
    <source>
        <dbReference type="Pfam" id="PF16113"/>
    </source>
</evidence>
<dbReference type="RefSeq" id="WP_160859889.1">
    <property type="nucleotide sequence ID" value="NZ_WUMK01000005.1"/>
</dbReference>
<dbReference type="SUPFAM" id="SSF52096">
    <property type="entry name" value="ClpP/crotonase"/>
    <property type="match status" value="1"/>
</dbReference>
<reference evidence="6 7" key="1">
    <citation type="submission" date="2019-12" db="EMBL/GenBank/DDBJ databases">
        <title>Shinella kummerowiae sp. nov., a symbiotic bacterium isolated from root nodules of the herbal legume Kummerowia stipulacea.</title>
        <authorList>
            <person name="Gao J."/>
        </authorList>
    </citation>
    <scope>NUCLEOTIDE SEQUENCE [LARGE SCALE GENOMIC DNA]</scope>
    <source>
        <strain evidence="6 7">CCBAU 25048</strain>
    </source>
</reference>
<comment type="catalytic activity">
    <reaction evidence="1">
        <text>3-hydroxy-2-methylpropanoyl-CoA + H2O = 3-hydroxy-2-methylpropanoate + CoA + H(+)</text>
        <dbReference type="Rhea" id="RHEA:20888"/>
        <dbReference type="ChEBI" id="CHEBI:11805"/>
        <dbReference type="ChEBI" id="CHEBI:15377"/>
        <dbReference type="ChEBI" id="CHEBI:15378"/>
        <dbReference type="ChEBI" id="CHEBI:57287"/>
        <dbReference type="ChEBI" id="CHEBI:57340"/>
        <dbReference type="EC" id="3.1.2.4"/>
    </reaction>
</comment>
<protein>
    <recommendedName>
        <fullName evidence="2">3-hydroxyisobutyryl-CoA hydrolase</fullName>
        <ecNumber evidence="2">3.1.2.4</ecNumber>
    </recommendedName>
</protein>
<dbReference type="OrthoDB" id="9790967at2"/>
<dbReference type="NCBIfam" id="NF004127">
    <property type="entry name" value="PRK05617.1"/>
    <property type="match status" value="1"/>
</dbReference>
<dbReference type="Pfam" id="PF16113">
    <property type="entry name" value="ECH_2"/>
    <property type="match status" value="1"/>
</dbReference>
<dbReference type="InterPro" id="IPR032259">
    <property type="entry name" value="HIBYL-CoA-H"/>
</dbReference>
<dbReference type="InterPro" id="IPR045004">
    <property type="entry name" value="ECH_dom"/>
</dbReference>
<keyword evidence="3" id="KW-0378">Hydrolase</keyword>
<evidence type="ECO:0000256" key="3">
    <source>
        <dbReference type="ARBA" id="ARBA00022801"/>
    </source>
</evidence>
<dbReference type="PANTHER" id="PTHR43176:SF3">
    <property type="entry name" value="3-HYDROXYISOBUTYRYL-COA HYDROLASE, MITOCHONDRIAL"/>
    <property type="match status" value="1"/>
</dbReference>
<dbReference type="GO" id="GO:0016853">
    <property type="term" value="F:isomerase activity"/>
    <property type="evidence" value="ECO:0007669"/>
    <property type="project" value="UniProtKB-KW"/>
</dbReference>
<proteinExistence type="predicted"/>